<reference evidence="4" key="1">
    <citation type="submission" date="2016-11" db="UniProtKB">
        <authorList>
            <consortium name="WormBaseParasite"/>
        </authorList>
    </citation>
    <scope>IDENTIFICATION</scope>
</reference>
<evidence type="ECO:0000313" key="4">
    <source>
        <dbReference type="WBParaSite" id="L893_g31572.t1"/>
    </source>
</evidence>
<dbReference type="Gene3D" id="1.10.10.60">
    <property type="entry name" value="Homeodomain-like"/>
    <property type="match status" value="1"/>
</dbReference>
<dbReference type="SUPFAM" id="SSF46689">
    <property type="entry name" value="Homeodomain-like"/>
    <property type="match status" value="1"/>
</dbReference>
<evidence type="ECO:0000256" key="1">
    <source>
        <dbReference type="ARBA" id="ARBA00004123"/>
    </source>
</evidence>
<evidence type="ECO:0000313" key="3">
    <source>
        <dbReference type="Proteomes" id="UP000095287"/>
    </source>
</evidence>
<dbReference type="WBParaSite" id="L893_g31572.t1">
    <property type="protein sequence ID" value="L893_g31572.t1"/>
    <property type="gene ID" value="L893_g31572"/>
</dbReference>
<accession>A0A1I8A068</accession>
<name>A0A1I8A068_9BILA</name>
<keyword evidence="3" id="KW-1185">Reference proteome</keyword>
<comment type="subcellular location">
    <subcellularLocation>
        <location evidence="1">Nucleus</location>
    </subcellularLocation>
</comment>
<dbReference type="Pfam" id="PF11427">
    <property type="entry name" value="HTH_Tnp_Tc3_1"/>
    <property type="match status" value="1"/>
</dbReference>
<dbReference type="Proteomes" id="UP000095287">
    <property type="component" value="Unplaced"/>
</dbReference>
<dbReference type="GO" id="GO:0005634">
    <property type="term" value="C:nucleus"/>
    <property type="evidence" value="ECO:0007669"/>
    <property type="project" value="UniProtKB-SubCell"/>
</dbReference>
<organism evidence="3 4">
    <name type="scientific">Steinernema glaseri</name>
    <dbReference type="NCBI Taxonomy" id="37863"/>
    <lineage>
        <taxon>Eukaryota</taxon>
        <taxon>Metazoa</taxon>
        <taxon>Ecdysozoa</taxon>
        <taxon>Nematoda</taxon>
        <taxon>Chromadorea</taxon>
        <taxon>Rhabditida</taxon>
        <taxon>Tylenchina</taxon>
        <taxon>Panagrolaimomorpha</taxon>
        <taxon>Strongyloidoidea</taxon>
        <taxon>Steinernematidae</taxon>
        <taxon>Steinernema</taxon>
    </lineage>
</organism>
<dbReference type="AlphaFoldDB" id="A0A1I8A068"/>
<dbReference type="InterPro" id="IPR009057">
    <property type="entry name" value="Homeodomain-like_sf"/>
</dbReference>
<proteinExistence type="predicted"/>
<protein>
    <submittedName>
        <fullName evidence="4">HTH_Tnp_Tc3_1 domain-containing protein</fullName>
    </submittedName>
</protein>
<dbReference type="InterPro" id="IPR025898">
    <property type="entry name" value="Tc3_transposase_DNA-bd_dom"/>
</dbReference>
<feature type="domain" description="Tc3 transposase DNA binding" evidence="2">
    <location>
        <begin position="52"/>
        <end position="90"/>
    </location>
</feature>
<evidence type="ECO:0000259" key="2">
    <source>
        <dbReference type="Pfam" id="PF11427"/>
    </source>
</evidence>
<sequence length="113" mass="12703">MRPADSGDENSGAREALGLWVMETLRGGAEPRRDHRWAPKELKGSEGDMPKGIYLSVCERDQISGMRDSGLSIAEISRKLVRSRHVISDFWPIQKRMELGSRIQAANPSLRRS</sequence>
<dbReference type="GO" id="GO:0003677">
    <property type="term" value="F:DNA binding"/>
    <property type="evidence" value="ECO:0007669"/>
    <property type="project" value="InterPro"/>
</dbReference>